<comment type="caution">
    <text evidence="2">The sequence shown here is derived from an EMBL/GenBank/DDBJ whole genome shotgun (WGS) entry which is preliminary data.</text>
</comment>
<dbReference type="OrthoDB" id="8239099at2"/>
<keyword evidence="1" id="KW-0812">Transmembrane</keyword>
<reference evidence="2 3" key="1">
    <citation type="submission" date="2014-03" db="EMBL/GenBank/DDBJ databases">
        <title>Bradyrhizobium valentinum sp. nov., isolated from effective nodules of Lupinus mariae-josephae, a lupine endemic of basic-lime soils in Eastern Spain.</title>
        <authorList>
            <person name="Duran D."/>
            <person name="Rey L."/>
            <person name="Navarro A."/>
            <person name="Busquets A."/>
            <person name="Imperial J."/>
            <person name="Ruiz-Argueso T."/>
        </authorList>
    </citation>
    <scope>NUCLEOTIDE SEQUENCE [LARGE SCALE GENOMIC DNA]</scope>
    <source>
        <strain evidence="2 3">PAC68</strain>
    </source>
</reference>
<accession>A0A0R3LA34</accession>
<keyword evidence="3" id="KW-1185">Reference proteome</keyword>
<feature type="transmembrane region" description="Helical" evidence="1">
    <location>
        <begin position="12"/>
        <end position="32"/>
    </location>
</feature>
<gene>
    <name evidence="2" type="ORF">CQ12_21155</name>
</gene>
<dbReference type="EMBL" id="LLXZ01000127">
    <property type="protein sequence ID" value="KRR04770.1"/>
    <property type="molecule type" value="Genomic_DNA"/>
</dbReference>
<proteinExistence type="predicted"/>
<evidence type="ECO:0000313" key="3">
    <source>
        <dbReference type="Proteomes" id="UP000050863"/>
    </source>
</evidence>
<keyword evidence="1" id="KW-1133">Transmembrane helix</keyword>
<organism evidence="2 3">
    <name type="scientific">Bradyrhizobium jicamae</name>
    <dbReference type="NCBI Taxonomy" id="280332"/>
    <lineage>
        <taxon>Bacteria</taxon>
        <taxon>Pseudomonadati</taxon>
        <taxon>Pseudomonadota</taxon>
        <taxon>Alphaproteobacteria</taxon>
        <taxon>Hyphomicrobiales</taxon>
        <taxon>Nitrobacteraceae</taxon>
        <taxon>Bradyrhizobium</taxon>
    </lineage>
</organism>
<evidence type="ECO:0000313" key="2">
    <source>
        <dbReference type="EMBL" id="KRR04770.1"/>
    </source>
</evidence>
<evidence type="ECO:0000256" key="1">
    <source>
        <dbReference type="SAM" id="Phobius"/>
    </source>
</evidence>
<dbReference type="STRING" id="280332.CQ12_21155"/>
<keyword evidence="1" id="KW-0472">Membrane</keyword>
<dbReference type="AlphaFoldDB" id="A0A0R3LA34"/>
<protein>
    <submittedName>
        <fullName evidence="2">Uncharacterized protein</fullName>
    </submittedName>
</protein>
<dbReference type="Proteomes" id="UP000050863">
    <property type="component" value="Unassembled WGS sequence"/>
</dbReference>
<sequence length="81" mass="8900">MRIREEDCNMVLLAAVTLVSVAIAGGVMLLGFDEKPARLADRIARVEQAQAADKRIIYVSDQPPVRVIGAPFVPNTNPRER</sequence>
<name>A0A0R3LA34_9BRAD</name>